<gene>
    <name evidence="3" type="ORF">GGU10DRAFT_145021</name>
</gene>
<evidence type="ECO:0000256" key="2">
    <source>
        <dbReference type="SAM" id="SignalP"/>
    </source>
</evidence>
<organism evidence="3 4">
    <name type="scientific">Lentinula aff. detonsa</name>
    <dbReference type="NCBI Taxonomy" id="2804958"/>
    <lineage>
        <taxon>Eukaryota</taxon>
        <taxon>Fungi</taxon>
        <taxon>Dikarya</taxon>
        <taxon>Basidiomycota</taxon>
        <taxon>Agaricomycotina</taxon>
        <taxon>Agaricomycetes</taxon>
        <taxon>Agaricomycetidae</taxon>
        <taxon>Agaricales</taxon>
        <taxon>Marasmiineae</taxon>
        <taxon>Omphalotaceae</taxon>
        <taxon>Lentinula</taxon>
    </lineage>
</organism>
<evidence type="ECO:0000256" key="1">
    <source>
        <dbReference type="SAM" id="MobiDB-lite"/>
    </source>
</evidence>
<feature type="chain" id="PRO_5041435394" evidence="2">
    <location>
        <begin position="20"/>
        <end position="199"/>
    </location>
</feature>
<evidence type="ECO:0000313" key="4">
    <source>
        <dbReference type="Proteomes" id="UP001163798"/>
    </source>
</evidence>
<dbReference type="EMBL" id="MU793734">
    <property type="protein sequence ID" value="KAJ3780451.1"/>
    <property type="molecule type" value="Genomic_DNA"/>
</dbReference>
<feature type="compositionally biased region" description="Low complexity" evidence="1">
    <location>
        <begin position="38"/>
        <end position="49"/>
    </location>
</feature>
<keyword evidence="2" id="KW-0732">Signal</keyword>
<feature type="region of interest" description="Disordered" evidence="1">
    <location>
        <begin position="21"/>
        <end position="96"/>
    </location>
</feature>
<keyword evidence="4" id="KW-1185">Reference proteome</keyword>
<name>A0AA38NBA5_9AGAR</name>
<protein>
    <submittedName>
        <fullName evidence="3">Uncharacterized protein</fullName>
    </submittedName>
</protein>
<accession>A0AA38NBA5</accession>
<dbReference type="AlphaFoldDB" id="A0AA38NBA5"/>
<feature type="region of interest" description="Disordered" evidence="1">
    <location>
        <begin position="158"/>
        <end position="181"/>
    </location>
</feature>
<reference evidence="3" key="1">
    <citation type="submission" date="2022-08" db="EMBL/GenBank/DDBJ databases">
        <authorList>
            <consortium name="DOE Joint Genome Institute"/>
            <person name="Min B."/>
            <person name="Riley R."/>
            <person name="Sierra-Patev S."/>
            <person name="Naranjo-Ortiz M."/>
            <person name="Looney B."/>
            <person name="Konkel Z."/>
            <person name="Slot J.C."/>
            <person name="Sakamoto Y."/>
            <person name="Steenwyk J.L."/>
            <person name="Rokas A."/>
            <person name="Carro J."/>
            <person name="Camarero S."/>
            <person name="Ferreira P."/>
            <person name="Molpeceres G."/>
            <person name="Ruiz-Duenas F.J."/>
            <person name="Serrano A."/>
            <person name="Henrissat B."/>
            <person name="Drula E."/>
            <person name="Hughes K.W."/>
            <person name="Mata J.L."/>
            <person name="Ishikawa N.K."/>
            <person name="Vargas-Isla R."/>
            <person name="Ushijima S."/>
            <person name="Smith C.A."/>
            <person name="Ahrendt S."/>
            <person name="Andreopoulos W."/>
            <person name="He G."/>
            <person name="Labutti K."/>
            <person name="Lipzen A."/>
            <person name="Ng V."/>
            <person name="Sandor L."/>
            <person name="Barry K."/>
            <person name="Martinez A.T."/>
            <person name="Xiao Y."/>
            <person name="Gibbons J.G."/>
            <person name="Terashima K."/>
            <person name="Hibbett D.S."/>
            <person name="Grigoriev I.V."/>
        </authorList>
    </citation>
    <scope>NUCLEOTIDE SEQUENCE</scope>
    <source>
        <strain evidence="3">TFB10291</strain>
    </source>
</reference>
<sequence length="199" mass="21605">MRVFCELFLLVTLAVHVSSQSTAYHDSGRYKRSGQDIPLSDLSRPSSPSNHPSAQQADHPPSYHEATNSNTAHPAEPPPPYSAVANNRGPNMYGFDQSVPYTQSVPNSNAMQARPQESGLGHVPAGCEYIAVGVCLMLTPVVIMAATGKFSRELPEKPKRCDCSKAVNKPPKSGKLGKRDAAKAFSQRRILSWSEDDLD</sequence>
<evidence type="ECO:0000313" key="3">
    <source>
        <dbReference type="EMBL" id="KAJ3780451.1"/>
    </source>
</evidence>
<dbReference type="Proteomes" id="UP001163798">
    <property type="component" value="Unassembled WGS sequence"/>
</dbReference>
<comment type="caution">
    <text evidence="3">The sequence shown here is derived from an EMBL/GenBank/DDBJ whole genome shotgun (WGS) entry which is preliminary data.</text>
</comment>
<feature type="signal peptide" evidence="2">
    <location>
        <begin position="1"/>
        <end position="19"/>
    </location>
</feature>
<proteinExistence type="predicted"/>